<evidence type="ECO:0000256" key="1">
    <source>
        <dbReference type="ARBA" id="ARBA00022723"/>
    </source>
</evidence>
<evidence type="ECO:0000259" key="4">
    <source>
        <dbReference type="Pfam" id="PF01807"/>
    </source>
</evidence>
<keyword evidence="3" id="KW-0862">Zinc</keyword>
<dbReference type="GO" id="GO:0005737">
    <property type="term" value="C:cytoplasm"/>
    <property type="evidence" value="ECO:0007669"/>
    <property type="project" value="TreeGrafter"/>
</dbReference>
<evidence type="ECO:0000256" key="3">
    <source>
        <dbReference type="ARBA" id="ARBA00022833"/>
    </source>
</evidence>
<dbReference type="PANTHER" id="PTHR30313:SF2">
    <property type="entry name" value="DNA PRIMASE"/>
    <property type="match status" value="1"/>
</dbReference>
<dbReference type="SUPFAM" id="SSF57783">
    <property type="entry name" value="Zinc beta-ribbon"/>
    <property type="match status" value="1"/>
</dbReference>
<dbReference type="Gene3D" id="3.90.580.10">
    <property type="entry name" value="Zinc finger, CHC2-type domain"/>
    <property type="match status" value="1"/>
</dbReference>
<dbReference type="GO" id="GO:0003677">
    <property type="term" value="F:DNA binding"/>
    <property type="evidence" value="ECO:0007669"/>
    <property type="project" value="InterPro"/>
</dbReference>
<feature type="domain" description="Zinc finger CHC2-type" evidence="4">
    <location>
        <begin position="9"/>
        <end position="83"/>
    </location>
</feature>
<reference evidence="5" key="1">
    <citation type="submission" date="2024-07" db="EMBL/GenBank/DDBJ databases">
        <title>Complete genome sequence of Prevotella sp. YM-2024 GTC17259.</title>
        <authorList>
            <person name="Hayashi M."/>
            <person name="Muto Y."/>
            <person name="Tanaka K."/>
            <person name="Niwa H."/>
        </authorList>
    </citation>
    <scope>NUCLEOTIDE SEQUENCE</scope>
    <source>
        <strain evidence="5">GTC17259</strain>
    </source>
</reference>
<dbReference type="GO" id="GO:0006269">
    <property type="term" value="P:DNA replication, synthesis of primer"/>
    <property type="evidence" value="ECO:0007669"/>
    <property type="project" value="TreeGrafter"/>
</dbReference>
<protein>
    <submittedName>
        <fullName evidence="5">Toprim domain-containing protein</fullName>
    </submittedName>
</protein>
<dbReference type="InterPro" id="IPR050219">
    <property type="entry name" value="DnaG_primase"/>
</dbReference>
<dbReference type="AlphaFoldDB" id="A0AB33J337"/>
<evidence type="ECO:0000313" key="5">
    <source>
        <dbReference type="EMBL" id="BFO76209.1"/>
    </source>
</evidence>
<evidence type="ECO:0000256" key="2">
    <source>
        <dbReference type="ARBA" id="ARBA00022771"/>
    </source>
</evidence>
<sequence>MNTFDNKHIKIIDFLASHHYQPTAKKGANWWYLSPLHDEKTASFKVDINKNVWYDFGLGKGGGVKTLIELLFHPNNFQDYLRNLTIANPVQQIQETKTADGIAFTNIETEELNHYALYKYVVQRGITWNVAKRYCKEVHYRSHGRNYFALGFPNRSGGYEIRNAYFKGCISPKDISVISQGNEVCHVFEGFIDFLSYVVLHGDCDAVVLNSVINVPKCIEILDKYNCIYCHLDNDEAGRNATLQLKANCRSQTIDASDEYAGDKDLNGYLCKRKVETVNTKQHYSSKR</sequence>
<dbReference type="Gene3D" id="3.40.1360.10">
    <property type="match status" value="1"/>
</dbReference>
<dbReference type="InterPro" id="IPR002694">
    <property type="entry name" value="Znf_CHC2"/>
</dbReference>
<name>A0AB33J337_9BACT</name>
<dbReference type="GO" id="GO:0003899">
    <property type="term" value="F:DNA-directed RNA polymerase activity"/>
    <property type="evidence" value="ECO:0007669"/>
    <property type="project" value="InterPro"/>
</dbReference>
<dbReference type="GO" id="GO:0008270">
    <property type="term" value="F:zinc ion binding"/>
    <property type="evidence" value="ECO:0007669"/>
    <property type="project" value="UniProtKB-KW"/>
</dbReference>
<dbReference type="PANTHER" id="PTHR30313">
    <property type="entry name" value="DNA PRIMASE"/>
    <property type="match status" value="1"/>
</dbReference>
<dbReference type="InterPro" id="IPR036977">
    <property type="entry name" value="DNA_primase_Znf_CHC2"/>
</dbReference>
<dbReference type="CDD" id="cd01029">
    <property type="entry name" value="TOPRIM_primases"/>
    <property type="match status" value="1"/>
</dbReference>
<keyword evidence="1" id="KW-0479">Metal-binding</keyword>
<dbReference type="Pfam" id="PF13155">
    <property type="entry name" value="Toprim_2"/>
    <property type="match status" value="1"/>
</dbReference>
<dbReference type="Pfam" id="PF01807">
    <property type="entry name" value="Zn_ribbon_DnaG"/>
    <property type="match status" value="1"/>
</dbReference>
<dbReference type="EMBL" id="AP035787">
    <property type="protein sequence ID" value="BFO76209.1"/>
    <property type="molecule type" value="Genomic_DNA"/>
</dbReference>
<dbReference type="InterPro" id="IPR034154">
    <property type="entry name" value="TOPRIM_DnaG/twinkle"/>
</dbReference>
<keyword evidence="2" id="KW-0863">Zinc-finger</keyword>
<dbReference type="SUPFAM" id="SSF56731">
    <property type="entry name" value="DNA primase core"/>
    <property type="match status" value="1"/>
</dbReference>
<organism evidence="5">
    <name type="scientific">Prevotella sp. GTC17259</name>
    <dbReference type="NCBI Taxonomy" id="3236795"/>
    <lineage>
        <taxon>Bacteria</taxon>
        <taxon>Pseudomonadati</taxon>
        <taxon>Bacteroidota</taxon>
        <taxon>Bacteroidia</taxon>
        <taxon>Bacteroidales</taxon>
        <taxon>Prevotellaceae</taxon>
        <taxon>Prevotella</taxon>
    </lineage>
</organism>
<proteinExistence type="predicted"/>
<accession>A0AB33J337</accession>
<gene>
    <name evidence="5" type="ORF">GTC17259_12590</name>
</gene>